<dbReference type="OrthoDB" id="639767at2759"/>
<dbReference type="Gene3D" id="3.90.1150.10">
    <property type="entry name" value="Aspartate Aminotransferase, domain 1"/>
    <property type="match status" value="1"/>
</dbReference>
<dbReference type="PANTHER" id="PTHR11999:SF70">
    <property type="entry name" value="MIP05841P"/>
    <property type="match status" value="1"/>
</dbReference>
<feature type="modified residue" description="N6-(pyridoxal phosphate)lysine" evidence="6">
    <location>
        <position position="318"/>
    </location>
</feature>
<dbReference type="InterPro" id="IPR021115">
    <property type="entry name" value="Pyridoxal-P_BS"/>
</dbReference>
<gene>
    <name evidence="8" type="ORF">TRUGW13939_07322</name>
</gene>
<protein>
    <recommendedName>
        <fullName evidence="10">Aromatic-L-amino-acid decarboxylase</fullName>
    </recommendedName>
</protein>
<name>A0A7H8R1H7_TALRU</name>
<dbReference type="AlphaFoldDB" id="A0A7H8R1H7"/>
<dbReference type="KEGG" id="trg:TRUGW13939_07322"/>
<evidence type="ECO:0000256" key="5">
    <source>
        <dbReference type="ARBA" id="ARBA00023239"/>
    </source>
</evidence>
<evidence type="ECO:0000256" key="3">
    <source>
        <dbReference type="ARBA" id="ARBA00022793"/>
    </source>
</evidence>
<accession>A0A7H8R1H7</accession>
<keyword evidence="3" id="KW-0210">Decarboxylase</keyword>
<evidence type="ECO:0000313" key="9">
    <source>
        <dbReference type="Proteomes" id="UP000509510"/>
    </source>
</evidence>
<dbReference type="InterPro" id="IPR015422">
    <property type="entry name" value="PyrdxlP-dep_Trfase_small"/>
</dbReference>
<dbReference type="GO" id="GO:0030170">
    <property type="term" value="F:pyridoxal phosphate binding"/>
    <property type="evidence" value="ECO:0007669"/>
    <property type="project" value="InterPro"/>
</dbReference>
<keyword evidence="9" id="KW-1185">Reference proteome</keyword>
<evidence type="ECO:0000256" key="6">
    <source>
        <dbReference type="PIRSR" id="PIRSR602129-50"/>
    </source>
</evidence>
<dbReference type="SUPFAM" id="SSF53383">
    <property type="entry name" value="PLP-dependent transferases"/>
    <property type="match status" value="1"/>
</dbReference>
<evidence type="ECO:0000256" key="1">
    <source>
        <dbReference type="ARBA" id="ARBA00001933"/>
    </source>
</evidence>
<proteinExistence type="inferred from homology"/>
<keyword evidence="4 6" id="KW-0663">Pyridoxal phosphate</keyword>
<dbReference type="InterPro" id="IPR010977">
    <property type="entry name" value="Aromatic_deC"/>
</dbReference>
<dbReference type="RefSeq" id="XP_035346356.1">
    <property type="nucleotide sequence ID" value="XM_035490463.1"/>
</dbReference>
<dbReference type="GO" id="GO:0019752">
    <property type="term" value="P:carboxylic acid metabolic process"/>
    <property type="evidence" value="ECO:0007669"/>
    <property type="project" value="InterPro"/>
</dbReference>
<dbReference type="GeneID" id="55994815"/>
<dbReference type="EMBL" id="CP055901">
    <property type="protein sequence ID" value="QKX60179.1"/>
    <property type="molecule type" value="Genomic_DNA"/>
</dbReference>
<evidence type="ECO:0008006" key="10">
    <source>
        <dbReference type="Google" id="ProtNLM"/>
    </source>
</evidence>
<dbReference type="Pfam" id="PF00282">
    <property type="entry name" value="Pyridoxal_deC"/>
    <property type="match status" value="1"/>
</dbReference>
<dbReference type="PROSITE" id="PS00392">
    <property type="entry name" value="DDC_GAD_HDC_YDC"/>
    <property type="match status" value="1"/>
</dbReference>
<dbReference type="Gene3D" id="1.20.1340.10">
    <property type="entry name" value="dopa decarboxylase, N-terminal domain"/>
    <property type="match status" value="1"/>
</dbReference>
<dbReference type="PRINTS" id="PR00800">
    <property type="entry name" value="YHDCRBOXLASE"/>
</dbReference>
<evidence type="ECO:0000256" key="2">
    <source>
        <dbReference type="ARBA" id="ARBA00009533"/>
    </source>
</evidence>
<dbReference type="Proteomes" id="UP000509510">
    <property type="component" value="Chromosome IV"/>
</dbReference>
<reference evidence="9" key="1">
    <citation type="submission" date="2020-06" db="EMBL/GenBank/DDBJ databases">
        <title>A chromosome-scale genome assembly of Talaromyces rugulosus W13939.</title>
        <authorList>
            <person name="Wang B."/>
            <person name="Guo L."/>
            <person name="Ye K."/>
            <person name="Wang L."/>
        </authorList>
    </citation>
    <scope>NUCLEOTIDE SEQUENCE [LARGE SCALE GENOMIC DNA]</scope>
    <source>
        <strain evidence="9">W13939</strain>
    </source>
</reference>
<dbReference type="InterPro" id="IPR002129">
    <property type="entry name" value="PyrdxlP-dep_de-COase"/>
</dbReference>
<comment type="cofactor">
    <cofactor evidence="1 6 7">
        <name>pyridoxal 5'-phosphate</name>
        <dbReference type="ChEBI" id="CHEBI:597326"/>
    </cofactor>
</comment>
<dbReference type="InterPro" id="IPR015421">
    <property type="entry name" value="PyrdxlP-dep_Trfase_major"/>
</dbReference>
<evidence type="ECO:0000256" key="7">
    <source>
        <dbReference type="RuleBase" id="RU000382"/>
    </source>
</evidence>
<evidence type="ECO:0000256" key="4">
    <source>
        <dbReference type="ARBA" id="ARBA00022898"/>
    </source>
</evidence>
<comment type="similarity">
    <text evidence="2 7">Belongs to the group II decarboxylase family.</text>
</comment>
<dbReference type="InterPro" id="IPR015424">
    <property type="entry name" value="PyrdxlP-dep_Trfase"/>
</dbReference>
<keyword evidence="5 7" id="KW-0456">Lyase</keyword>
<dbReference type="Gene3D" id="3.40.640.10">
    <property type="entry name" value="Type I PLP-dependent aspartate aminotransferase-like (Major domain)"/>
    <property type="match status" value="1"/>
</dbReference>
<evidence type="ECO:0000313" key="8">
    <source>
        <dbReference type="EMBL" id="QKX60179.1"/>
    </source>
</evidence>
<dbReference type="PANTHER" id="PTHR11999">
    <property type="entry name" value="GROUP II PYRIDOXAL-5-PHOSPHATE DECARBOXYLASE"/>
    <property type="match status" value="1"/>
</dbReference>
<dbReference type="GO" id="GO:0005737">
    <property type="term" value="C:cytoplasm"/>
    <property type="evidence" value="ECO:0007669"/>
    <property type="project" value="TreeGrafter"/>
</dbReference>
<sequence length="517" mass="57240">MDREQFRVAAHAAIDDIINHFDTLPDRPVLPTIEPGYLRPLIPENPPAEPQAWAEIQADIESKIQPGLTHWQSPNFMAFFPASVTYPSILGEMYSAAFTAPAFNWICSPACTELETIIMDWVAKALALPECFLSTSANGGGGVIQGTASESVATMMIAARERRARELTLAEGIKDGSAEYEDRICANRAKLVALSSDQAHSSIAKAALVAGNRYRSVPTQLADNMEMTGPALRAVLEKVEADGLQPFFITFNMGTTNSCAVDRVAELKAVLAEKESWQRIWVHVDAAYAGAALIADEYQHIAKDFAEGIDSFNVNMHKWLLVNFDASCLFVRNRLDLTNALDITPTYLRNPYSEMGSVIDYRNWQISLGRRFRSLKIWFVMRSYGLNGMKAFIRKGVQLGDFFAGKIRSRADLFEIVTTPAYGLTVFRVRNPAATAQTVVVTNGDSKTQVAVDEKCNALTKEVYERINARGEVYLTSTAFAGVYAIRVVTGNMHSQEKYTQRVFDMLVEAAEGVLKE</sequence>
<dbReference type="GO" id="GO:0016831">
    <property type="term" value="F:carboxy-lyase activity"/>
    <property type="evidence" value="ECO:0007669"/>
    <property type="project" value="UniProtKB-KW"/>
</dbReference>
<dbReference type="GO" id="GO:0006520">
    <property type="term" value="P:amino acid metabolic process"/>
    <property type="evidence" value="ECO:0007669"/>
    <property type="project" value="InterPro"/>
</dbReference>
<organism evidence="8 9">
    <name type="scientific">Talaromyces rugulosus</name>
    <name type="common">Penicillium rugulosum</name>
    <dbReference type="NCBI Taxonomy" id="121627"/>
    <lineage>
        <taxon>Eukaryota</taxon>
        <taxon>Fungi</taxon>
        <taxon>Dikarya</taxon>
        <taxon>Ascomycota</taxon>
        <taxon>Pezizomycotina</taxon>
        <taxon>Eurotiomycetes</taxon>
        <taxon>Eurotiomycetidae</taxon>
        <taxon>Eurotiales</taxon>
        <taxon>Trichocomaceae</taxon>
        <taxon>Talaromyces</taxon>
        <taxon>Talaromyces sect. Islandici</taxon>
    </lineage>
</organism>